<evidence type="ECO:0000313" key="1">
    <source>
        <dbReference type="EMBL" id="MBN7810966.1"/>
    </source>
</evidence>
<dbReference type="EMBL" id="JAFKCT010000003">
    <property type="protein sequence ID" value="MBN7810966.1"/>
    <property type="molecule type" value="Genomic_DNA"/>
</dbReference>
<dbReference type="RefSeq" id="WP_206577754.1">
    <property type="nucleotide sequence ID" value="NZ_JAFKCT010000003.1"/>
</dbReference>
<dbReference type="Gene3D" id="3.30.530.20">
    <property type="match status" value="1"/>
</dbReference>
<dbReference type="Proteomes" id="UP000664317">
    <property type="component" value="Unassembled WGS sequence"/>
</dbReference>
<accession>A0ABS3C1J5</accession>
<name>A0ABS3C1J5_9BACT</name>
<gene>
    <name evidence="1" type="ORF">J0A68_08370</name>
</gene>
<dbReference type="InterPro" id="IPR023393">
    <property type="entry name" value="START-like_dom_sf"/>
</dbReference>
<protein>
    <submittedName>
        <fullName evidence="1">SRPBCC domain-containing protein</fullName>
    </submittedName>
</protein>
<dbReference type="Pfam" id="PF10604">
    <property type="entry name" value="Polyketide_cyc2"/>
    <property type="match status" value="1"/>
</dbReference>
<reference evidence="1 2" key="1">
    <citation type="submission" date="2021-03" db="EMBL/GenBank/DDBJ databases">
        <title>novel species isolated from a fishpond in China.</title>
        <authorList>
            <person name="Lu H."/>
            <person name="Cai Z."/>
        </authorList>
    </citation>
    <scope>NUCLEOTIDE SEQUENCE [LARGE SCALE GENOMIC DNA]</scope>
    <source>
        <strain evidence="1 2">H41</strain>
    </source>
</reference>
<comment type="caution">
    <text evidence="1">The sequence shown here is derived from an EMBL/GenBank/DDBJ whole genome shotgun (WGS) entry which is preliminary data.</text>
</comment>
<dbReference type="PANTHER" id="PTHR36166:SF1">
    <property type="entry name" value="SRPBCC DOMAIN-CONTAINING PROTEIN"/>
    <property type="match status" value="1"/>
</dbReference>
<dbReference type="PANTHER" id="PTHR36166">
    <property type="entry name" value="CHROMOSOME 9, WHOLE GENOME SHOTGUN SEQUENCE"/>
    <property type="match status" value="1"/>
</dbReference>
<proteinExistence type="predicted"/>
<dbReference type="CDD" id="cd07822">
    <property type="entry name" value="SRPBCC_4"/>
    <property type="match status" value="1"/>
</dbReference>
<evidence type="ECO:0000313" key="2">
    <source>
        <dbReference type="Proteomes" id="UP000664317"/>
    </source>
</evidence>
<keyword evidence="2" id="KW-1185">Reference proteome</keyword>
<dbReference type="SUPFAM" id="SSF55961">
    <property type="entry name" value="Bet v1-like"/>
    <property type="match status" value="1"/>
</dbReference>
<sequence>MKKIETNILIEASPDQIWTVLGDFENYPNWNPFIPFISGSKSVGQTLEVRIQPPGGSGMTFRPQLLQFDPGKEFRWKGQLLFPGIFDGEHFFILEKKAENQTLLTHGELFSGLLVGLLGGMLAKTEAGFRLINEALKAKCEG</sequence>
<dbReference type="InterPro" id="IPR019587">
    <property type="entry name" value="Polyketide_cyclase/dehydratase"/>
</dbReference>
<organism evidence="1 2">
    <name type="scientific">Algoriphagus oliviformis</name>
    <dbReference type="NCBI Taxonomy" id="2811231"/>
    <lineage>
        <taxon>Bacteria</taxon>
        <taxon>Pseudomonadati</taxon>
        <taxon>Bacteroidota</taxon>
        <taxon>Cytophagia</taxon>
        <taxon>Cytophagales</taxon>
        <taxon>Cyclobacteriaceae</taxon>
        <taxon>Algoriphagus</taxon>
    </lineage>
</organism>